<dbReference type="PROSITE" id="PS50110">
    <property type="entry name" value="RESPONSE_REGULATORY"/>
    <property type="match status" value="1"/>
</dbReference>
<feature type="modified residue" description="4-aspartylphosphate" evidence="1">
    <location>
        <position position="59"/>
    </location>
</feature>
<dbReference type="InterPro" id="IPR052893">
    <property type="entry name" value="TCS_response_regulator"/>
</dbReference>
<dbReference type="PANTHER" id="PTHR44520">
    <property type="entry name" value="RESPONSE REGULATOR RCP1-RELATED"/>
    <property type="match status" value="1"/>
</dbReference>
<evidence type="ECO:0000259" key="2">
    <source>
        <dbReference type="PROSITE" id="PS50110"/>
    </source>
</evidence>
<proteinExistence type="predicted"/>
<dbReference type="Proteomes" id="UP000664904">
    <property type="component" value="Chromosome"/>
</dbReference>
<dbReference type="InterPro" id="IPR001789">
    <property type="entry name" value="Sig_transdc_resp-reg_receiver"/>
</dbReference>
<accession>A0A975DIL4</accession>
<dbReference type="AlphaFoldDB" id="A0A975DIL4"/>
<evidence type="ECO:0000256" key="1">
    <source>
        <dbReference type="PROSITE-ProRule" id="PRU00169"/>
    </source>
</evidence>
<protein>
    <submittedName>
        <fullName evidence="3">Response regulator</fullName>
    </submittedName>
</protein>
<dbReference type="EMBL" id="CP072133">
    <property type="protein sequence ID" value="QTH72538.1"/>
    <property type="molecule type" value="Genomic_DNA"/>
</dbReference>
<dbReference type="KEGG" id="pxi:J5O05_06935"/>
<gene>
    <name evidence="3" type="ORF">J5O05_06935</name>
</gene>
<keyword evidence="4" id="KW-1185">Reference proteome</keyword>
<dbReference type="Gene3D" id="3.40.50.2300">
    <property type="match status" value="1"/>
</dbReference>
<evidence type="ECO:0000313" key="3">
    <source>
        <dbReference type="EMBL" id="QTH72538.1"/>
    </source>
</evidence>
<sequence>MMTKAEIILVEDDPDDVYLFMSACEHLEPQPHVAVLGNGAELMQLVEQEDCRDKVILIDLNMPLMDGLETMAKLNAFPEKDTLCFIGFTTSSNQHDVKRAYELGAKSFISKPGTLVEMIDLLQTLSRYWFKFNRFYKEV</sequence>
<keyword evidence="1" id="KW-0597">Phosphoprotein</keyword>
<name>A0A975DIL4_9GAMM</name>
<reference evidence="3" key="1">
    <citation type="submission" date="2021-03" db="EMBL/GenBank/DDBJ databases">
        <title>Complete Genome of Pseudoalteromonas xiamenensis STKMTI.2, a new potential marine bacterium producing anti-Vibrio compounds.</title>
        <authorList>
            <person name="Handayani D.P."/>
            <person name="Isnansetyo A."/>
            <person name="Istiqomah I."/>
            <person name="Jumina J."/>
        </authorList>
    </citation>
    <scope>NUCLEOTIDE SEQUENCE</scope>
    <source>
        <strain evidence="3">STKMTI.2</strain>
    </source>
</reference>
<organism evidence="3 4">
    <name type="scientific">Pseudoalteromonas xiamenensis</name>
    <dbReference type="NCBI Taxonomy" id="882626"/>
    <lineage>
        <taxon>Bacteria</taxon>
        <taxon>Pseudomonadati</taxon>
        <taxon>Pseudomonadota</taxon>
        <taxon>Gammaproteobacteria</taxon>
        <taxon>Alteromonadales</taxon>
        <taxon>Pseudoalteromonadaceae</taxon>
        <taxon>Pseudoalteromonas</taxon>
    </lineage>
</organism>
<dbReference type="GO" id="GO:0000160">
    <property type="term" value="P:phosphorelay signal transduction system"/>
    <property type="evidence" value="ECO:0007669"/>
    <property type="project" value="InterPro"/>
</dbReference>
<evidence type="ECO:0000313" key="4">
    <source>
        <dbReference type="Proteomes" id="UP000664904"/>
    </source>
</evidence>
<dbReference type="RefSeq" id="WP_208844162.1">
    <property type="nucleotide sequence ID" value="NZ_CP072133.1"/>
</dbReference>
<dbReference type="SUPFAM" id="SSF52172">
    <property type="entry name" value="CheY-like"/>
    <property type="match status" value="1"/>
</dbReference>
<feature type="domain" description="Response regulatory" evidence="2">
    <location>
        <begin position="6"/>
        <end position="126"/>
    </location>
</feature>
<dbReference type="Pfam" id="PF00072">
    <property type="entry name" value="Response_reg"/>
    <property type="match status" value="1"/>
</dbReference>
<dbReference type="PANTHER" id="PTHR44520:SF2">
    <property type="entry name" value="RESPONSE REGULATOR RCP1"/>
    <property type="match status" value="1"/>
</dbReference>
<dbReference type="InterPro" id="IPR011006">
    <property type="entry name" value="CheY-like_superfamily"/>
</dbReference>
<dbReference type="SMART" id="SM00448">
    <property type="entry name" value="REC"/>
    <property type="match status" value="1"/>
</dbReference>